<feature type="domain" description="THIF-type NAD/FAD binding fold" evidence="1">
    <location>
        <begin position="12"/>
        <end position="239"/>
    </location>
</feature>
<protein>
    <submittedName>
        <fullName evidence="2">tRNA A37 threonylcarbamoyladenosine dehydratase</fullName>
    </submittedName>
</protein>
<evidence type="ECO:0000259" key="1">
    <source>
        <dbReference type="Pfam" id="PF00899"/>
    </source>
</evidence>
<evidence type="ECO:0000313" key="2">
    <source>
        <dbReference type="EMBL" id="SJZ72214.1"/>
    </source>
</evidence>
<dbReference type="GO" id="GO:0061503">
    <property type="term" value="F:tRNA threonylcarbamoyladenosine dehydratase"/>
    <property type="evidence" value="ECO:0007669"/>
    <property type="project" value="TreeGrafter"/>
</dbReference>
<reference evidence="3" key="1">
    <citation type="submission" date="2017-02" db="EMBL/GenBank/DDBJ databases">
        <authorList>
            <person name="Varghese N."/>
            <person name="Submissions S."/>
        </authorList>
    </citation>
    <scope>NUCLEOTIDE SEQUENCE [LARGE SCALE GENOMIC DNA]</scope>
    <source>
        <strain evidence="3">DSM 15739</strain>
    </source>
</reference>
<dbReference type="RefSeq" id="WP_407645210.1">
    <property type="nucleotide sequence ID" value="NZ_FUWO01000015.1"/>
</dbReference>
<dbReference type="Proteomes" id="UP000189941">
    <property type="component" value="Unassembled WGS sequence"/>
</dbReference>
<dbReference type="Gene3D" id="3.40.50.720">
    <property type="entry name" value="NAD(P)-binding Rossmann-like Domain"/>
    <property type="match status" value="1"/>
</dbReference>
<dbReference type="PANTHER" id="PTHR43267:SF1">
    <property type="entry name" value="TRNA THREONYLCARBAMOYLADENOSINE DEHYDRATASE"/>
    <property type="match status" value="1"/>
</dbReference>
<dbReference type="CDD" id="cd00755">
    <property type="entry name" value="YgdL_like"/>
    <property type="match status" value="1"/>
</dbReference>
<dbReference type="InterPro" id="IPR045886">
    <property type="entry name" value="ThiF/MoeB/HesA"/>
</dbReference>
<dbReference type="STRING" id="1121925.SAMN02746011_01595"/>
<name>A0A1T4MZE1_9LACT</name>
<dbReference type="AlphaFoldDB" id="A0A1T4MZE1"/>
<dbReference type="InterPro" id="IPR000594">
    <property type="entry name" value="ThiF_NAD_FAD-bd"/>
</dbReference>
<evidence type="ECO:0000313" key="3">
    <source>
        <dbReference type="Proteomes" id="UP000189941"/>
    </source>
</evidence>
<organism evidence="2 3">
    <name type="scientific">Globicatella sulfidifaciens DSM 15739</name>
    <dbReference type="NCBI Taxonomy" id="1121925"/>
    <lineage>
        <taxon>Bacteria</taxon>
        <taxon>Bacillati</taxon>
        <taxon>Bacillota</taxon>
        <taxon>Bacilli</taxon>
        <taxon>Lactobacillales</taxon>
        <taxon>Aerococcaceae</taxon>
        <taxon>Globicatella</taxon>
    </lineage>
</organism>
<sequence length="250" mass="27654">MQEKNERFARLNLILKDKGLTKLQNATVMVVGLGGVGASCAQALARGGVGNLIVIDGDVVDITNINRQLIAFTSTIGRPKTEVMTEMIHDINPDCQVYPLQKFVRAQNIEPAFASFPKPDYVIDCIDHFYGKVAIIQWCMEHQVPLLSSMGAANKLDPSQLLFEYIENTSYCRMSKTIRLECKELAIKGVEVLYSKEKAVKIESHGSVKKADTLGSTSYMPPIMGMTLASKVIRRLAGLEDYDGIPKIIE</sequence>
<keyword evidence="3" id="KW-1185">Reference proteome</keyword>
<gene>
    <name evidence="2" type="ORF">SAMN02746011_01595</name>
</gene>
<proteinExistence type="predicted"/>
<dbReference type="GO" id="GO:0008641">
    <property type="term" value="F:ubiquitin-like modifier activating enzyme activity"/>
    <property type="evidence" value="ECO:0007669"/>
    <property type="project" value="InterPro"/>
</dbReference>
<dbReference type="Pfam" id="PF00899">
    <property type="entry name" value="ThiF"/>
    <property type="match status" value="1"/>
</dbReference>
<dbReference type="PANTHER" id="PTHR43267">
    <property type="entry name" value="TRNA THREONYLCARBAMOYLADENOSINE DEHYDRATASE"/>
    <property type="match status" value="1"/>
</dbReference>
<dbReference type="SUPFAM" id="SSF69572">
    <property type="entry name" value="Activating enzymes of the ubiquitin-like proteins"/>
    <property type="match status" value="1"/>
</dbReference>
<accession>A0A1T4MZE1</accession>
<dbReference type="EMBL" id="FUWO01000015">
    <property type="protein sequence ID" value="SJZ72214.1"/>
    <property type="molecule type" value="Genomic_DNA"/>
</dbReference>
<dbReference type="GO" id="GO:0061504">
    <property type="term" value="P:cyclic threonylcarbamoyladenosine biosynthetic process"/>
    <property type="evidence" value="ECO:0007669"/>
    <property type="project" value="TreeGrafter"/>
</dbReference>
<dbReference type="InterPro" id="IPR035985">
    <property type="entry name" value="Ubiquitin-activating_enz"/>
</dbReference>